<dbReference type="PANTHER" id="PTHR12069:SF0">
    <property type="entry name" value="DNA-DIRECTED RNA POLYMERASE III SUBUNIT RPC5"/>
    <property type="match status" value="1"/>
</dbReference>
<feature type="compositionally biased region" description="Polar residues" evidence="1">
    <location>
        <begin position="55"/>
        <end position="82"/>
    </location>
</feature>
<evidence type="ECO:0000313" key="2">
    <source>
        <dbReference type="EMBL" id="KAI9633501.1"/>
    </source>
</evidence>
<dbReference type="PANTHER" id="PTHR12069">
    <property type="entry name" value="DNA-DIRECTED RNA POLYMERASES III 80 KDA POLYPEPTIDE RNA POLYMERASE III SUBUNIT 5"/>
    <property type="match status" value="1"/>
</dbReference>
<dbReference type="AlphaFoldDB" id="A0AA38H3T8"/>
<protein>
    <submittedName>
        <fullName evidence="2">Sin-like protein conserved region-domain-containing protein</fullName>
    </submittedName>
</protein>
<dbReference type="RefSeq" id="XP_052943278.1">
    <property type="nucleotide sequence ID" value="XM_053089960.1"/>
</dbReference>
<evidence type="ECO:0000313" key="3">
    <source>
        <dbReference type="Proteomes" id="UP001164286"/>
    </source>
</evidence>
<comment type="caution">
    <text evidence="2">The sequence shown here is derived from an EMBL/GenBank/DDBJ whole genome shotgun (WGS) entry which is preliminary data.</text>
</comment>
<name>A0AA38H3T8_9TREE</name>
<feature type="region of interest" description="Disordered" evidence="1">
    <location>
        <begin position="282"/>
        <end position="327"/>
    </location>
</feature>
<sequence>MPPKKSAVSSVLAQAGPTGPATTIADGTTSGNPDISPPANPIERMDDSILPVEPDSNTMELDAPSSDTVQPTDTPGPSSTYIPRQPSPPLPHLRSEKFPPEWDDGDGDSDSDDEVVATLPIYLSPSLHPHLHLFQFPLHTRSLVAPSYARDRGKGITARMKEKAGRIEVEIPVDAGVDVWRDDRARDFGMTHDLGNGNGDVVGGYGFGGRGEEDAGGKKKKSKAKEEKRWGDKIRLRSEGVPSTTGYYAGVVQDGALHLHPLSKILQMRTALTYLDDFDEKNRSRRGRKDEDDGEEKEDKKSKQAAQGPPIKALRKEEEEGDGSGSIKDFRTKMWRLAREEAEDAWVPYEWREGEDESVVDALGKLIVSEDKRDRLTCTTKGLEYLDKAH</sequence>
<feature type="compositionally biased region" description="Acidic residues" evidence="1">
    <location>
        <begin position="101"/>
        <end position="111"/>
    </location>
</feature>
<feature type="region of interest" description="Disordered" evidence="1">
    <location>
        <begin position="206"/>
        <end position="236"/>
    </location>
</feature>
<organism evidence="2 3">
    <name type="scientific">Dioszegia hungarica</name>
    <dbReference type="NCBI Taxonomy" id="4972"/>
    <lineage>
        <taxon>Eukaryota</taxon>
        <taxon>Fungi</taxon>
        <taxon>Dikarya</taxon>
        <taxon>Basidiomycota</taxon>
        <taxon>Agaricomycotina</taxon>
        <taxon>Tremellomycetes</taxon>
        <taxon>Tremellales</taxon>
        <taxon>Bulleribasidiaceae</taxon>
        <taxon>Dioszegia</taxon>
    </lineage>
</organism>
<dbReference type="EMBL" id="JAKWFO010000008">
    <property type="protein sequence ID" value="KAI9633501.1"/>
    <property type="molecule type" value="Genomic_DNA"/>
</dbReference>
<dbReference type="Pfam" id="PF04801">
    <property type="entry name" value="RPC5"/>
    <property type="match status" value="1"/>
</dbReference>
<feature type="compositionally biased region" description="Basic and acidic residues" evidence="1">
    <location>
        <begin position="224"/>
        <end position="236"/>
    </location>
</feature>
<keyword evidence="3" id="KW-1185">Reference proteome</keyword>
<dbReference type="InterPro" id="IPR006886">
    <property type="entry name" value="RNA_pol_III_Rpc5"/>
</dbReference>
<dbReference type="GO" id="GO:0042797">
    <property type="term" value="P:tRNA transcription by RNA polymerase III"/>
    <property type="evidence" value="ECO:0007669"/>
    <property type="project" value="TreeGrafter"/>
</dbReference>
<dbReference type="GeneID" id="77729165"/>
<evidence type="ECO:0000256" key="1">
    <source>
        <dbReference type="SAM" id="MobiDB-lite"/>
    </source>
</evidence>
<dbReference type="GO" id="GO:0005666">
    <property type="term" value="C:RNA polymerase III complex"/>
    <property type="evidence" value="ECO:0007669"/>
    <property type="project" value="TreeGrafter"/>
</dbReference>
<dbReference type="Proteomes" id="UP001164286">
    <property type="component" value="Unassembled WGS sequence"/>
</dbReference>
<proteinExistence type="predicted"/>
<reference evidence="2" key="1">
    <citation type="journal article" date="2022" name="G3 (Bethesda)">
        <title>High quality genome of the basidiomycete yeast Dioszegia hungarica PDD-24b-2 isolated from cloud water.</title>
        <authorList>
            <person name="Jarrige D."/>
            <person name="Haridas S."/>
            <person name="Bleykasten-Grosshans C."/>
            <person name="Joly M."/>
            <person name="Nadalig T."/>
            <person name="Sancelme M."/>
            <person name="Vuilleumier S."/>
            <person name="Grigoriev I.V."/>
            <person name="Amato P."/>
            <person name="Bringel F."/>
        </authorList>
    </citation>
    <scope>NUCLEOTIDE SEQUENCE</scope>
    <source>
        <strain evidence="2">PDD-24b-2</strain>
    </source>
</reference>
<accession>A0AA38H3T8</accession>
<gene>
    <name evidence="2" type="ORF">MKK02DRAFT_38154</name>
</gene>
<feature type="region of interest" description="Disordered" evidence="1">
    <location>
        <begin position="1"/>
        <end position="111"/>
    </location>
</feature>